<evidence type="ECO:0008006" key="3">
    <source>
        <dbReference type="Google" id="ProtNLM"/>
    </source>
</evidence>
<dbReference type="OrthoDB" id="8904140at2"/>
<reference evidence="1 2" key="1">
    <citation type="submission" date="2019-01" db="EMBL/GenBank/DDBJ databases">
        <title>Genomic insights into a novel species Rhodoferax sp.</title>
        <authorList>
            <person name="Jin L."/>
        </authorList>
    </citation>
    <scope>NUCLEOTIDE SEQUENCE [LARGE SCALE GENOMIC DNA]</scope>
    <source>
        <strain evidence="1 2">CHu59-6-5</strain>
    </source>
</reference>
<dbReference type="KEGG" id="rhf:EUB48_14535"/>
<evidence type="ECO:0000313" key="2">
    <source>
        <dbReference type="Proteomes" id="UP000316798"/>
    </source>
</evidence>
<evidence type="ECO:0000313" key="1">
    <source>
        <dbReference type="EMBL" id="QDL38372.1"/>
    </source>
</evidence>
<organism evidence="1 2">
    <name type="scientific">Rhodoferax sediminis</name>
    <dbReference type="NCBI Taxonomy" id="2509614"/>
    <lineage>
        <taxon>Bacteria</taxon>
        <taxon>Pseudomonadati</taxon>
        <taxon>Pseudomonadota</taxon>
        <taxon>Betaproteobacteria</taxon>
        <taxon>Burkholderiales</taxon>
        <taxon>Comamonadaceae</taxon>
        <taxon>Rhodoferax</taxon>
    </lineage>
</organism>
<dbReference type="RefSeq" id="WP_142819821.1">
    <property type="nucleotide sequence ID" value="NZ_CP035503.1"/>
</dbReference>
<sequence length="173" mass="18139">MTAKNLSTVVTDLIESYGNTSKNVINAYRTGGERIVGFVEQRWDRALEASSPKLSADVVENATAAQKLVGSYYAQGLALATNSADTLVNEIVRFAGKGVQQVAANAGRFEEKTGVPALSKLATAAVPAAEMVSKLAAQLEEKSAELVKKIAGDDAASVKHVSPFKKARATKAA</sequence>
<dbReference type="Proteomes" id="UP000316798">
    <property type="component" value="Chromosome"/>
</dbReference>
<protein>
    <recommendedName>
        <fullName evidence="3">Phasin family protein</fullName>
    </recommendedName>
</protein>
<gene>
    <name evidence="1" type="ORF">EUB48_14535</name>
</gene>
<keyword evidence="2" id="KW-1185">Reference proteome</keyword>
<name>A0A515DD62_9BURK</name>
<dbReference type="AlphaFoldDB" id="A0A515DD62"/>
<dbReference type="EMBL" id="CP035503">
    <property type="protein sequence ID" value="QDL38372.1"/>
    <property type="molecule type" value="Genomic_DNA"/>
</dbReference>
<proteinExistence type="predicted"/>
<accession>A0A515DD62</accession>